<evidence type="ECO:0000313" key="1">
    <source>
        <dbReference type="EMBL" id="OIO08511.1"/>
    </source>
</evidence>
<dbReference type="EMBL" id="MNUV01000003">
    <property type="protein sequence ID" value="OIO08511.1"/>
    <property type="molecule type" value="Genomic_DNA"/>
</dbReference>
<dbReference type="AlphaFoldDB" id="A0A1J4TE75"/>
<reference evidence="1 2" key="1">
    <citation type="journal article" date="2016" name="Environ. Microbiol.">
        <title>Genomic resolution of a cold subsurface aquifer community provides metabolic insights for novel microbes adapted to high CO concentrations.</title>
        <authorList>
            <person name="Probst A.J."/>
            <person name="Castelle C.J."/>
            <person name="Singh A."/>
            <person name="Brown C.T."/>
            <person name="Anantharaman K."/>
            <person name="Sharon I."/>
            <person name="Hug L.A."/>
            <person name="Burstein D."/>
            <person name="Emerson J.B."/>
            <person name="Thomas B.C."/>
            <person name="Banfield J.F."/>
        </authorList>
    </citation>
    <scope>NUCLEOTIDE SEQUENCE [LARGE SCALE GENOMIC DNA]</scope>
    <source>
        <strain evidence="1">CG1_02_41_21</strain>
    </source>
</reference>
<proteinExistence type="predicted"/>
<gene>
    <name evidence="1" type="ORF">AUJ35_00115</name>
</gene>
<dbReference type="Proteomes" id="UP000182860">
    <property type="component" value="Unassembled WGS sequence"/>
</dbReference>
<evidence type="ECO:0000313" key="2">
    <source>
        <dbReference type="Proteomes" id="UP000182860"/>
    </source>
</evidence>
<sequence>MEVDESELQQLLEAIDNKKLSIPEAIVLINGKTENNKPLPSTDDIKLTVDYSKTVEQAVADGKYDYKNSDITVKNFPISPAMIGKKVDIAGRLFHFDRNISSEDVIKEMDKENCRPAVLMEALALAAAHPELQREFPIIALGSVWRISSGGRQVPCLVVIGSARELNLNYFVSDWGARCRFFGVRK</sequence>
<comment type="caution">
    <text evidence="1">The sequence shown here is derived from an EMBL/GenBank/DDBJ whole genome shotgun (WGS) entry which is preliminary data.</text>
</comment>
<organism evidence="1 2">
    <name type="scientific">Candidatus Falkowbacteria bacterium CG1_02_41_21</name>
    <dbReference type="NCBI Taxonomy" id="1805147"/>
    <lineage>
        <taxon>Bacteria</taxon>
        <taxon>Candidatus Falkowiibacteriota</taxon>
    </lineage>
</organism>
<protein>
    <submittedName>
        <fullName evidence="1">Uncharacterized protein</fullName>
    </submittedName>
</protein>
<accession>A0A1J4TE75</accession>
<name>A0A1J4TE75_9BACT</name>